<accession>A0AAD6CBH2</accession>
<reference evidence="3" key="1">
    <citation type="submission" date="2022-12" db="EMBL/GenBank/DDBJ databases">
        <authorList>
            <person name="Petersen C."/>
        </authorList>
    </citation>
    <scope>NUCLEOTIDE SEQUENCE</scope>
    <source>
        <strain evidence="3">IBT 16125</strain>
    </source>
</reference>
<feature type="domain" description="UBX" evidence="2">
    <location>
        <begin position="275"/>
        <end position="351"/>
    </location>
</feature>
<dbReference type="EMBL" id="JAPVEA010000002">
    <property type="protein sequence ID" value="KAJ5460139.1"/>
    <property type="molecule type" value="Genomic_DNA"/>
</dbReference>
<feature type="compositionally biased region" description="Pro residues" evidence="1">
    <location>
        <begin position="209"/>
        <end position="218"/>
    </location>
</feature>
<dbReference type="Proteomes" id="UP001213681">
    <property type="component" value="Unassembled WGS sequence"/>
</dbReference>
<dbReference type="Gene3D" id="3.10.20.90">
    <property type="entry name" value="Phosphatidylinositol 3-kinase Catalytic Subunit, Chain A, domain 1"/>
    <property type="match status" value="1"/>
</dbReference>
<dbReference type="CDD" id="cd01767">
    <property type="entry name" value="UBX"/>
    <property type="match status" value="1"/>
</dbReference>
<feature type="compositionally biased region" description="Polar residues" evidence="1">
    <location>
        <begin position="138"/>
        <end position="192"/>
    </location>
</feature>
<dbReference type="RefSeq" id="XP_056769181.1">
    <property type="nucleotide sequence ID" value="XM_056905074.1"/>
</dbReference>
<gene>
    <name evidence="3" type="ORF">N7458_001691</name>
</gene>
<dbReference type="InterPro" id="IPR001012">
    <property type="entry name" value="UBX_dom"/>
</dbReference>
<feature type="region of interest" description="Disordered" evidence="1">
    <location>
        <begin position="399"/>
        <end position="462"/>
    </location>
</feature>
<keyword evidence="4" id="KW-1185">Reference proteome</keyword>
<proteinExistence type="predicted"/>
<sequence>MTVFYEGTLQEGIALAVKEAKAVVCFVREVPATANRVWRADDAQLSSTWEEEYFTDNESRNLSVLTTPKVAQALGDKSVSLRLTAGTQEAGFLSSFCPIAEFPALIVIKNGKPEEYLLPGVSKDEFKSRILAVLDGNNAPSPTPVQQPQANATAVNNTSPSNRTTYPSAATMISAQRQQPQSTNSASSVTPNKSRESTQSKSQSVKQAPPKPTPPKPQPGKQDQGKKPAQAPEKKAATSQKPAKPATSRPPAPTVEDEEPHPQPRAPRGPPSQYRLQVRLFDGRSIRSSFTPTQTIRNDVRPWLDEQMTEDKRPYNLKHVLTPLPSRTLSMSEESQALQDLGLGSTANLVMVPVASYTEAYASAAAGLPARGISAVYNVVSSVASSATSLVGSFIGYGSSAPESETQASSSTPPSSEGTRRPRTGGLNIRTLHDQQNERDDSQFYNGNQLNFEPRDQNRKDD</sequence>
<evidence type="ECO:0000256" key="1">
    <source>
        <dbReference type="SAM" id="MobiDB-lite"/>
    </source>
</evidence>
<organism evidence="3 4">
    <name type="scientific">Penicillium daleae</name>
    <dbReference type="NCBI Taxonomy" id="63821"/>
    <lineage>
        <taxon>Eukaryota</taxon>
        <taxon>Fungi</taxon>
        <taxon>Dikarya</taxon>
        <taxon>Ascomycota</taxon>
        <taxon>Pezizomycotina</taxon>
        <taxon>Eurotiomycetes</taxon>
        <taxon>Eurotiomycetidae</taxon>
        <taxon>Eurotiales</taxon>
        <taxon>Aspergillaceae</taxon>
        <taxon>Penicillium</taxon>
    </lineage>
</organism>
<dbReference type="PANTHER" id="PTHR46424">
    <property type="entry name" value="UBX DOMAIN-CONTAINING PROTEIN 4"/>
    <property type="match status" value="1"/>
</dbReference>
<dbReference type="AlphaFoldDB" id="A0AAD6CBH2"/>
<dbReference type="InterPro" id="IPR029071">
    <property type="entry name" value="Ubiquitin-like_domsf"/>
</dbReference>
<reference evidence="3" key="2">
    <citation type="journal article" date="2023" name="IMA Fungus">
        <title>Comparative genomic study of the Penicillium genus elucidates a diverse pangenome and 15 lateral gene transfer events.</title>
        <authorList>
            <person name="Petersen C."/>
            <person name="Sorensen T."/>
            <person name="Nielsen M.R."/>
            <person name="Sondergaard T.E."/>
            <person name="Sorensen J.L."/>
            <person name="Fitzpatrick D.A."/>
            <person name="Frisvad J.C."/>
            <person name="Nielsen K.L."/>
        </authorList>
    </citation>
    <scope>NUCLEOTIDE SEQUENCE</scope>
    <source>
        <strain evidence="3">IBT 16125</strain>
    </source>
</reference>
<dbReference type="PANTHER" id="PTHR46424:SF1">
    <property type="entry name" value="UBX DOMAIN-CONTAINING PROTEIN 4"/>
    <property type="match status" value="1"/>
</dbReference>
<comment type="caution">
    <text evidence="3">The sequence shown here is derived from an EMBL/GenBank/DDBJ whole genome shotgun (WGS) entry which is preliminary data.</text>
</comment>
<feature type="region of interest" description="Disordered" evidence="1">
    <location>
        <begin position="135"/>
        <end position="274"/>
    </location>
</feature>
<dbReference type="GO" id="GO:0005783">
    <property type="term" value="C:endoplasmic reticulum"/>
    <property type="evidence" value="ECO:0007669"/>
    <property type="project" value="TreeGrafter"/>
</dbReference>
<dbReference type="GeneID" id="81595317"/>
<dbReference type="PROSITE" id="PS50033">
    <property type="entry name" value="UBX"/>
    <property type="match status" value="1"/>
</dbReference>
<feature type="compositionally biased region" description="Low complexity" evidence="1">
    <location>
        <begin position="219"/>
        <end position="231"/>
    </location>
</feature>
<name>A0AAD6CBH2_9EURO</name>
<evidence type="ECO:0000259" key="2">
    <source>
        <dbReference type="PROSITE" id="PS50033"/>
    </source>
</evidence>
<evidence type="ECO:0000313" key="4">
    <source>
        <dbReference type="Proteomes" id="UP001213681"/>
    </source>
</evidence>
<dbReference type="SUPFAM" id="SSF54236">
    <property type="entry name" value="Ubiquitin-like"/>
    <property type="match status" value="1"/>
</dbReference>
<dbReference type="SMART" id="SM00166">
    <property type="entry name" value="UBX"/>
    <property type="match status" value="1"/>
</dbReference>
<evidence type="ECO:0000313" key="3">
    <source>
        <dbReference type="EMBL" id="KAJ5460139.1"/>
    </source>
</evidence>
<dbReference type="Pfam" id="PF00789">
    <property type="entry name" value="UBX"/>
    <property type="match status" value="1"/>
</dbReference>
<protein>
    <recommendedName>
        <fullName evidence="2">UBX domain-containing protein</fullName>
    </recommendedName>
</protein>
<feature type="compositionally biased region" description="Basic and acidic residues" evidence="1">
    <location>
        <begin position="431"/>
        <end position="442"/>
    </location>
</feature>
<feature type="compositionally biased region" description="Polar residues" evidence="1">
    <location>
        <begin position="401"/>
        <end position="417"/>
    </location>
</feature>
<dbReference type="GO" id="GO:0036503">
    <property type="term" value="P:ERAD pathway"/>
    <property type="evidence" value="ECO:0007669"/>
    <property type="project" value="TreeGrafter"/>
</dbReference>
<feature type="compositionally biased region" description="Basic and acidic residues" evidence="1">
    <location>
        <begin position="453"/>
        <end position="462"/>
    </location>
</feature>